<feature type="region of interest" description="Disordered" evidence="1">
    <location>
        <begin position="505"/>
        <end position="524"/>
    </location>
</feature>
<proteinExistence type="predicted"/>
<feature type="compositionally biased region" description="Basic and acidic residues" evidence="1">
    <location>
        <begin position="76"/>
        <end position="95"/>
    </location>
</feature>
<protein>
    <recommendedName>
        <fullName evidence="5">Polymorphic outer membrane protein</fullName>
    </recommendedName>
</protein>
<keyword evidence="2" id="KW-1133">Transmembrane helix</keyword>
<dbReference type="EMBL" id="CAIE01000035">
    <property type="protein sequence ID" value="CCH19628.1"/>
    <property type="molecule type" value="Genomic_DNA"/>
</dbReference>
<reference evidence="4" key="1">
    <citation type="journal article" date="2012" name="J. Bacteriol.">
        <title>Genome Sequence of Micromonospora lupini Lupac 08, Isolated from Root Nodules of Lupinus angustifolius.</title>
        <authorList>
            <person name="Alonso-Vega P."/>
            <person name="Normand P."/>
            <person name="Bacigalupe R."/>
            <person name="Pujic P."/>
            <person name="Lajus A."/>
            <person name="Vallenet D."/>
            <person name="Carro L."/>
            <person name="Coll P."/>
            <person name="Trujillo M.E."/>
        </authorList>
    </citation>
    <scope>NUCLEOTIDE SEQUENCE [LARGE SCALE GENOMIC DNA]</scope>
    <source>
        <strain evidence="4">Lupac 08</strain>
    </source>
</reference>
<keyword evidence="4" id="KW-1185">Reference proteome</keyword>
<feature type="compositionally biased region" description="Basic and acidic residues" evidence="1">
    <location>
        <begin position="252"/>
        <end position="281"/>
    </location>
</feature>
<dbReference type="STRING" id="1150864.MILUP08_44503"/>
<feature type="compositionally biased region" description="Polar residues" evidence="1">
    <location>
        <begin position="505"/>
        <end position="514"/>
    </location>
</feature>
<comment type="caution">
    <text evidence="3">The sequence shown here is derived from an EMBL/GenBank/DDBJ whole genome shotgun (WGS) entry which is preliminary data.</text>
</comment>
<organism evidence="3 4">
    <name type="scientific">Micromonospora lupini str. Lupac 08</name>
    <dbReference type="NCBI Taxonomy" id="1150864"/>
    <lineage>
        <taxon>Bacteria</taxon>
        <taxon>Bacillati</taxon>
        <taxon>Actinomycetota</taxon>
        <taxon>Actinomycetes</taxon>
        <taxon>Micromonosporales</taxon>
        <taxon>Micromonosporaceae</taxon>
        <taxon>Micromonospora</taxon>
    </lineage>
</organism>
<dbReference type="InterPro" id="IPR011050">
    <property type="entry name" value="Pectin_lyase_fold/virulence"/>
</dbReference>
<feature type="region of interest" description="Disordered" evidence="1">
    <location>
        <begin position="1"/>
        <end position="25"/>
    </location>
</feature>
<evidence type="ECO:0000313" key="4">
    <source>
        <dbReference type="Proteomes" id="UP000003448"/>
    </source>
</evidence>
<dbReference type="AlphaFoldDB" id="I0L731"/>
<accession>I0L731</accession>
<evidence type="ECO:0000256" key="2">
    <source>
        <dbReference type="SAM" id="Phobius"/>
    </source>
</evidence>
<evidence type="ECO:0000313" key="3">
    <source>
        <dbReference type="EMBL" id="CCH19628.1"/>
    </source>
</evidence>
<sequence>MSNHRHPNASDPAADQPPRSRKRRARWLVAGVAGLTGVAGLAAVGAPAGVTGAFAAGGGSLLNVGEQVLSGSSRTGGDDDGGRGGRDDKGHKGDDNWSGEDGDVRDVPCGANELIAALVSANAGHGAKLRLAERCTYTLNASAPQPPVPHGPIGLPLVTQPIAIDGRGSTIVRAATATPFRILEVGAGGDLKLRDVTIKGGEDTSGIGGGGGGIRIDIGGRATLENIDVVFNHTNGLGGGIANFGDTSILGRSDHGADKGRDGKSGDKHGDDKHGDDESRISDNGSQFDGGGVYNNGNLTVRNARLSDNSTIGIFNVLPLGGTGGGLSNSSVAVLEDVRVHHNTAGFRGGGIRSGINATTTARNIEVTENATGSEGGGIFSDGVFHLEHSKIGRNNAGQRGGGIFNQIGQFVAEDVQISENAASTNSSIENGGGVYVGSGVVVLRHTEVSRNKAFGTNSQAGGIYNGGTVTLTESRVTENISVLAPGGIFNDGGQATVDEKSVVSGNRPTNCTPSAPPVDNCFG</sequence>
<dbReference type="eggNOG" id="COG3210">
    <property type="taxonomic scope" value="Bacteria"/>
</dbReference>
<keyword evidence="2" id="KW-0472">Membrane</keyword>
<dbReference type="Proteomes" id="UP000003448">
    <property type="component" value="Unassembled WGS sequence"/>
</dbReference>
<evidence type="ECO:0008006" key="5">
    <source>
        <dbReference type="Google" id="ProtNLM"/>
    </source>
</evidence>
<name>I0L731_9ACTN</name>
<evidence type="ECO:0000256" key="1">
    <source>
        <dbReference type="SAM" id="MobiDB-lite"/>
    </source>
</evidence>
<dbReference type="SUPFAM" id="SSF51126">
    <property type="entry name" value="Pectin lyase-like"/>
    <property type="match status" value="1"/>
</dbReference>
<feature type="region of interest" description="Disordered" evidence="1">
    <location>
        <begin position="252"/>
        <end position="294"/>
    </location>
</feature>
<feature type="region of interest" description="Disordered" evidence="1">
    <location>
        <begin position="69"/>
        <end position="105"/>
    </location>
</feature>
<feature type="transmembrane region" description="Helical" evidence="2">
    <location>
        <begin position="27"/>
        <end position="46"/>
    </location>
</feature>
<gene>
    <name evidence="3" type="ORF">MILUP08_44503</name>
</gene>
<keyword evidence="2" id="KW-0812">Transmembrane</keyword>